<evidence type="ECO:0000313" key="2">
    <source>
        <dbReference type="Proteomes" id="UP001196980"/>
    </source>
</evidence>
<name>A0ABS6S1X7_9BACT</name>
<sequence length="68" mass="8047">MNACSEFHYREIVAVSRACGLATNTVERWKYGLNYPDKERAEEVLEWVKRGKPMKQQRPFPENSMLTR</sequence>
<dbReference type="Proteomes" id="UP001196980">
    <property type="component" value="Unassembled WGS sequence"/>
</dbReference>
<comment type="caution">
    <text evidence="1">The sequence shown here is derived from an EMBL/GenBank/DDBJ whole genome shotgun (WGS) entry which is preliminary data.</text>
</comment>
<proteinExistence type="predicted"/>
<protein>
    <submittedName>
        <fullName evidence="1">Uncharacterized protein</fullName>
    </submittedName>
</protein>
<evidence type="ECO:0000313" key="1">
    <source>
        <dbReference type="EMBL" id="MBV6342856.1"/>
    </source>
</evidence>
<reference evidence="1 2" key="1">
    <citation type="journal article" date="2020" name="J Geophys Res Biogeosci">
        <title>Magnetotaxis as an Adaptation to Enable Bacterial Shuttling of Microbial Sulfur and Sulfur Cycling Across Aquatic Oxic#Anoxic Interfaces.</title>
        <authorList>
            <person name="Li J."/>
            <person name="Liu P."/>
            <person name="Wang J."/>
            <person name="Roberts A.P."/>
            <person name="Pan Y."/>
        </authorList>
    </citation>
    <scope>NUCLEOTIDE SEQUENCE [LARGE SCALE GENOMIC DNA]</scope>
    <source>
        <strain evidence="1 2">MYR-1_YQ</strain>
    </source>
</reference>
<dbReference type="EMBL" id="JABXWD010000362">
    <property type="protein sequence ID" value="MBV6342856.1"/>
    <property type="molecule type" value="Genomic_DNA"/>
</dbReference>
<organism evidence="1 2">
    <name type="scientific">Candidatus Magnetobacterium casense</name>
    <dbReference type="NCBI Taxonomy" id="1455061"/>
    <lineage>
        <taxon>Bacteria</taxon>
        <taxon>Pseudomonadati</taxon>
        <taxon>Nitrospirota</taxon>
        <taxon>Thermodesulfovibrionia</taxon>
        <taxon>Thermodesulfovibrionales</taxon>
        <taxon>Candidatus Magnetobacteriaceae</taxon>
        <taxon>Candidatus Magnetobacterium</taxon>
    </lineage>
</organism>
<gene>
    <name evidence="1" type="ORF">HWQ67_14815</name>
</gene>
<keyword evidence="2" id="KW-1185">Reference proteome</keyword>
<dbReference type="RefSeq" id="WP_218253469.1">
    <property type="nucleotide sequence ID" value="NZ_JABXWD010000362.1"/>
</dbReference>
<accession>A0ABS6S1X7</accession>